<evidence type="ECO:0000313" key="1">
    <source>
        <dbReference type="EMBL" id="OIQ68855.1"/>
    </source>
</evidence>
<reference evidence="1" key="1">
    <citation type="submission" date="2016-10" db="EMBL/GenBank/DDBJ databases">
        <title>Sequence of Gallionella enrichment culture.</title>
        <authorList>
            <person name="Poehlein A."/>
            <person name="Muehling M."/>
            <person name="Daniel R."/>
        </authorList>
    </citation>
    <scope>NUCLEOTIDE SEQUENCE</scope>
</reference>
<proteinExistence type="predicted"/>
<organism evidence="1">
    <name type="scientific">mine drainage metagenome</name>
    <dbReference type="NCBI Taxonomy" id="410659"/>
    <lineage>
        <taxon>unclassified sequences</taxon>
        <taxon>metagenomes</taxon>
        <taxon>ecological metagenomes</taxon>
    </lineage>
</organism>
<dbReference type="EMBL" id="MLJW01005062">
    <property type="protein sequence ID" value="OIQ68855.1"/>
    <property type="molecule type" value="Genomic_DNA"/>
</dbReference>
<protein>
    <submittedName>
        <fullName evidence="1">Uncharacterized protein</fullName>
    </submittedName>
</protein>
<accession>A0A1J5PM56</accession>
<name>A0A1J5PM56_9ZZZZ</name>
<dbReference type="AlphaFoldDB" id="A0A1J5PM56"/>
<comment type="caution">
    <text evidence="1">The sequence shown here is derived from an EMBL/GenBank/DDBJ whole genome shotgun (WGS) entry which is preliminary data.</text>
</comment>
<gene>
    <name evidence="1" type="ORF">GALL_495450</name>
</gene>
<sequence>MHDLFAAMQGQGAASAAAATDSDGDAGTTAAIGAASAGVSGQHHHHGGGAGGIEAKLQNLIAQLSSPGAASGTGTASSSPAISTLQQDFQNLLASSGSSGNQTSLASFLQSMSQNLQDSNPGLNVSTSA</sequence>